<dbReference type="EMBL" id="JAODUO010005360">
    <property type="protein sequence ID" value="KAK2141161.1"/>
    <property type="molecule type" value="Genomic_DNA"/>
</dbReference>
<accession>A0AAD9MRH5</accession>
<evidence type="ECO:0000256" key="1">
    <source>
        <dbReference type="SAM" id="Coils"/>
    </source>
</evidence>
<comment type="caution">
    <text evidence="2">The sequence shown here is derived from an EMBL/GenBank/DDBJ whole genome shotgun (WGS) entry which is preliminary data.</text>
</comment>
<dbReference type="AlphaFoldDB" id="A0AAD9MRH5"/>
<feature type="coiled-coil region" evidence="1">
    <location>
        <begin position="78"/>
        <end position="133"/>
    </location>
</feature>
<evidence type="ECO:0008006" key="4">
    <source>
        <dbReference type="Google" id="ProtNLM"/>
    </source>
</evidence>
<proteinExistence type="predicted"/>
<organism evidence="2 3">
    <name type="scientific">Ridgeia piscesae</name>
    <name type="common">Tubeworm</name>
    <dbReference type="NCBI Taxonomy" id="27915"/>
    <lineage>
        <taxon>Eukaryota</taxon>
        <taxon>Metazoa</taxon>
        <taxon>Spiralia</taxon>
        <taxon>Lophotrochozoa</taxon>
        <taxon>Annelida</taxon>
        <taxon>Polychaeta</taxon>
        <taxon>Sedentaria</taxon>
        <taxon>Canalipalpata</taxon>
        <taxon>Sabellida</taxon>
        <taxon>Siboglinidae</taxon>
        <taxon>Ridgeia</taxon>
    </lineage>
</organism>
<dbReference type="Gene3D" id="3.30.160.570">
    <property type="entry name" value="Ncd80 complex, Spc24 subunit"/>
    <property type="match status" value="1"/>
</dbReference>
<name>A0AAD9MRH5_RIDPI</name>
<keyword evidence="3" id="KW-1185">Reference proteome</keyword>
<reference evidence="2" key="1">
    <citation type="journal article" date="2023" name="Mol. Biol. Evol.">
        <title>Third-Generation Sequencing Reveals the Adaptive Role of the Epigenome in Three Deep-Sea Polychaetes.</title>
        <authorList>
            <person name="Perez M."/>
            <person name="Aroh O."/>
            <person name="Sun Y."/>
            <person name="Lan Y."/>
            <person name="Juniper S.K."/>
            <person name="Young C.R."/>
            <person name="Angers B."/>
            <person name="Qian P.Y."/>
        </authorList>
    </citation>
    <scope>NUCLEOTIDE SEQUENCE</scope>
    <source>
        <strain evidence="2">R07B-5</strain>
    </source>
</reference>
<gene>
    <name evidence="2" type="ORF">NP493_5346g00002</name>
</gene>
<evidence type="ECO:0000313" key="2">
    <source>
        <dbReference type="EMBL" id="KAK2141161.1"/>
    </source>
</evidence>
<sequence>MDQCAPSFDEAINFIGELLPVLHDTDSSPEFQDIAATTELKQQLQHLFREREQRIKEEILAVTSACDGETRMTSDINEDDVLENVQKLSEQIQAMEQRKAAILEQLSKQEQQKEELNEEQELIAKQIEAIEKDNTEMIPNLRVQPFSLDTNQNSKFFIANYLWELMEPDW</sequence>
<evidence type="ECO:0000313" key="3">
    <source>
        <dbReference type="Proteomes" id="UP001209878"/>
    </source>
</evidence>
<dbReference type="Proteomes" id="UP001209878">
    <property type="component" value="Unassembled WGS sequence"/>
</dbReference>
<keyword evidence="1" id="KW-0175">Coiled coil</keyword>
<protein>
    <recommendedName>
        <fullName evidence="4">Kinetochore protein Spc24</fullName>
    </recommendedName>
</protein>